<proteinExistence type="predicted"/>
<evidence type="ECO:0000313" key="1">
    <source>
        <dbReference type="EMBL" id="KAD6455157.1"/>
    </source>
</evidence>
<dbReference type="Proteomes" id="UP000326396">
    <property type="component" value="Linkage Group LG12"/>
</dbReference>
<reference evidence="1 2" key="1">
    <citation type="submission" date="2019-05" db="EMBL/GenBank/DDBJ databases">
        <title>Mikania micrantha, genome provides insights into the molecular mechanism of rapid growth.</title>
        <authorList>
            <person name="Liu B."/>
        </authorList>
    </citation>
    <scope>NUCLEOTIDE SEQUENCE [LARGE SCALE GENOMIC DNA]</scope>
    <source>
        <strain evidence="1">NLD-2019</strain>
        <tissue evidence="1">Leaf</tissue>
    </source>
</reference>
<keyword evidence="2" id="KW-1185">Reference proteome</keyword>
<gene>
    <name evidence="1" type="ORF">E3N88_09863</name>
</gene>
<name>A0A5N6PL70_9ASTR</name>
<evidence type="ECO:0000313" key="2">
    <source>
        <dbReference type="Proteomes" id="UP000326396"/>
    </source>
</evidence>
<protein>
    <submittedName>
        <fullName evidence="1">Uncharacterized protein</fullName>
    </submittedName>
</protein>
<sequence>MFTRSERCPNYLLAIKLWDLHQACCEEGMKTGTRSEYIDEAIEEDVYNIGETSKLPVGDKTVAFKSSLLDGGMKTGTRSEKPYESDHEMIGDFISPHDEILTDKFDLSPPEAEVKLGYVSEKEDKAYQRLIKSKKSACFVL</sequence>
<dbReference type="AlphaFoldDB" id="A0A5N6PL70"/>
<dbReference type="EMBL" id="SZYD01000004">
    <property type="protein sequence ID" value="KAD6455157.1"/>
    <property type="molecule type" value="Genomic_DNA"/>
</dbReference>
<organism evidence="1 2">
    <name type="scientific">Mikania micrantha</name>
    <name type="common">bitter vine</name>
    <dbReference type="NCBI Taxonomy" id="192012"/>
    <lineage>
        <taxon>Eukaryota</taxon>
        <taxon>Viridiplantae</taxon>
        <taxon>Streptophyta</taxon>
        <taxon>Embryophyta</taxon>
        <taxon>Tracheophyta</taxon>
        <taxon>Spermatophyta</taxon>
        <taxon>Magnoliopsida</taxon>
        <taxon>eudicotyledons</taxon>
        <taxon>Gunneridae</taxon>
        <taxon>Pentapetalae</taxon>
        <taxon>asterids</taxon>
        <taxon>campanulids</taxon>
        <taxon>Asterales</taxon>
        <taxon>Asteraceae</taxon>
        <taxon>Asteroideae</taxon>
        <taxon>Heliantheae alliance</taxon>
        <taxon>Eupatorieae</taxon>
        <taxon>Mikania</taxon>
    </lineage>
</organism>
<comment type="caution">
    <text evidence="1">The sequence shown here is derived from an EMBL/GenBank/DDBJ whole genome shotgun (WGS) entry which is preliminary data.</text>
</comment>
<accession>A0A5N6PL70</accession>